<protein>
    <recommendedName>
        <fullName evidence="3">DUF2285 domain-containing protein</fullName>
    </recommendedName>
</protein>
<evidence type="ECO:0008006" key="3">
    <source>
        <dbReference type="Google" id="ProtNLM"/>
    </source>
</evidence>
<evidence type="ECO:0000313" key="2">
    <source>
        <dbReference type="Proteomes" id="UP001156905"/>
    </source>
</evidence>
<evidence type="ECO:0000313" key="1">
    <source>
        <dbReference type="EMBL" id="GLR89770.1"/>
    </source>
</evidence>
<comment type="caution">
    <text evidence="1">The sequence shown here is derived from an EMBL/GenBank/DDBJ whole genome shotgun (WGS) entry which is preliminary data.</text>
</comment>
<keyword evidence="2" id="KW-1185">Reference proteome</keyword>
<organism evidence="1 2">
    <name type="scientific">Bradyrhizobium iriomotense</name>
    <dbReference type="NCBI Taxonomy" id="441950"/>
    <lineage>
        <taxon>Bacteria</taxon>
        <taxon>Pseudomonadati</taxon>
        <taxon>Pseudomonadota</taxon>
        <taxon>Alphaproteobacteria</taxon>
        <taxon>Hyphomicrobiales</taxon>
        <taxon>Nitrobacteraceae</taxon>
        <taxon>Bradyrhizobium</taxon>
    </lineage>
</organism>
<dbReference type="EMBL" id="BSOW01000028">
    <property type="protein sequence ID" value="GLR89770.1"/>
    <property type="molecule type" value="Genomic_DNA"/>
</dbReference>
<reference evidence="2" key="1">
    <citation type="journal article" date="2019" name="Int. J. Syst. Evol. Microbiol.">
        <title>The Global Catalogue of Microorganisms (GCM) 10K type strain sequencing project: providing services to taxonomists for standard genome sequencing and annotation.</title>
        <authorList>
            <consortium name="The Broad Institute Genomics Platform"/>
            <consortium name="The Broad Institute Genome Sequencing Center for Infectious Disease"/>
            <person name="Wu L."/>
            <person name="Ma J."/>
        </authorList>
    </citation>
    <scope>NUCLEOTIDE SEQUENCE [LARGE SCALE GENOMIC DNA]</scope>
    <source>
        <strain evidence="2">NBRC 102520</strain>
    </source>
</reference>
<name>A0ABQ6BA08_9BRAD</name>
<gene>
    <name evidence="1" type="ORF">GCM10007857_64840</name>
</gene>
<dbReference type="RefSeq" id="WP_284272135.1">
    <property type="nucleotide sequence ID" value="NZ_BSOW01000028.1"/>
</dbReference>
<sequence>MRKLPLDPDVAELAPADSTLTPYDFEHIVTYMRLLDADAQGTDWQQATKIVLRIDPAREPQRARHAYDSHLARARWIIDQGYRHLLGAESLARSDH</sequence>
<accession>A0ABQ6BA08</accession>
<proteinExistence type="predicted"/>
<dbReference type="Proteomes" id="UP001156905">
    <property type="component" value="Unassembled WGS sequence"/>
</dbReference>